<evidence type="ECO:0000256" key="1">
    <source>
        <dbReference type="ARBA" id="ARBA00009792"/>
    </source>
</evidence>
<proteinExistence type="inferred from homology"/>
<dbReference type="SMART" id="SM00872">
    <property type="entry name" value="Alpha-mann_mid"/>
    <property type="match status" value="1"/>
</dbReference>
<dbReference type="PATRIC" id="fig|1123384.7.peg.1632"/>
<dbReference type="AlphaFoldDB" id="A0A0X1KU82"/>
<dbReference type="PANTHER" id="PTHR46017">
    <property type="entry name" value="ALPHA-MANNOSIDASE 2C1"/>
    <property type="match status" value="1"/>
</dbReference>
<evidence type="ECO:0000256" key="4">
    <source>
        <dbReference type="ARBA" id="ARBA00023295"/>
    </source>
</evidence>
<keyword evidence="3" id="KW-0378">Hydrolase</keyword>
<dbReference type="Pfam" id="PF01074">
    <property type="entry name" value="Glyco_hydro_38N"/>
    <property type="match status" value="1"/>
</dbReference>
<dbReference type="Gene3D" id="3.20.110.10">
    <property type="entry name" value="Glycoside hydrolase 38, N terminal domain"/>
    <property type="match status" value="1"/>
</dbReference>
<evidence type="ECO:0000256" key="3">
    <source>
        <dbReference type="ARBA" id="ARBA00022801"/>
    </source>
</evidence>
<dbReference type="GO" id="GO:0046872">
    <property type="term" value="F:metal ion binding"/>
    <property type="evidence" value="ECO:0007669"/>
    <property type="project" value="UniProtKB-KW"/>
</dbReference>
<dbReference type="InterPro" id="IPR011330">
    <property type="entry name" value="Glyco_hydro/deAcase_b/a-brl"/>
</dbReference>
<dbReference type="GO" id="GO:0030246">
    <property type="term" value="F:carbohydrate binding"/>
    <property type="evidence" value="ECO:0007669"/>
    <property type="project" value="InterPro"/>
</dbReference>
<dbReference type="InterPro" id="IPR027291">
    <property type="entry name" value="Glyco_hydro_38_N_sf"/>
</dbReference>
<dbReference type="Gene3D" id="2.70.98.30">
    <property type="entry name" value="Golgi alpha-mannosidase II, domain 4"/>
    <property type="match status" value="1"/>
</dbReference>
<feature type="domain" description="Glycoside hydrolase family 38 central" evidence="5">
    <location>
        <begin position="273"/>
        <end position="346"/>
    </location>
</feature>
<keyword evidence="2" id="KW-0479">Metal-binding</keyword>
<dbReference type="RefSeq" id="WP_031505041.1">
    <property type="nucleotide sequence ID" value="NC_022795.1"/>
</dbReference>
<dbReference type="SUPFAM" id="SSF74650">
    <property type="entry name" value="Galactose mutarotase-like"/>
    <property type="match status" value="1"/>
</dbReference>
<dbReference type="OrthoDB" id="9764050at2"/>
<dbReference type="GO" id="GO:0006013">
    <property type="term" value="P:mannose metabolic process"/>
    <property type="evidence" value="ECO:0007669"/>
    <property type="project" value="InterPro"/>
</dbReference>
<dbReference type="SUPFAM" id="SSF88713">
    <property type="entry name" value="Glycoside hydrolase/deacetylase"/>
    <property type="match status" value="1"/>
</dbReference>
<name>A0A0X1KU82_9THEM</name>
<gene>
    <name evidence="6" type="ORF">AJ81_08140</name>
</gene>
<dbReference type="InterPro" id="IPR037094">
    <property type="entry name" value="Glyco_hydro_38_cen_sf"/>
</dbReference>
<dbReference type="PANTHER" id="PTHR46017:SF2">
    <property type="entry name" value="MANNOSYLGLYCERATE HYDROLASE"/>
    <property type="match status" value="1"/>
</dbReference>
<dbReference type="STRING" id="1123384.AJ81_08140"/>
<sequence>MKRVFVVTHTHWDREWYTTFEVYRQRLSILLSQLVSILKTEDTFRHFHLDGQTVVLEDFVENDGTKEEFFELVRRGKIAVGPWYVLPDEFLISGESFIRNYLYSQQVAKRFNVPLSRVAYLPDMFGHNAYTPTILKGLGMEWAVVWRGVDDVKGTSFVWSSPMGEAIDTVYLVHSYSNAAHWGQDEEHFKSHLLSEAKLLTSLDPENEPLLMNGTDHEMPRPDVGKILKEISNEEMKFVHASLEEYVSRLKKPRESLSGELRSPKRAPILKDVLSARIWEKLMQYEAERLYLHYVEPLFATAKLGGIDLPLESLWYGWKLILQCHPHDSLCGCSVDEVHKNVQDRLARAINHGKAILVRALLEMCGKPVDKMGITLFNPTESEYDGVVELNVRLPEGEWRLVSQDGRPIECVLFPTEDVQKDLNTLIDFYSHPSTIDVFKDQGRWYRCFLKTPVQGLSFKQLSFVHGERQKAGTFESIFTIQQNGTLKAKHDGKSLENLCYVEDVEDVGDEYNYSYACKEKYDSKNCIAEIETLIDSSFFKRVEARFSLEVPAQIAADRKSRSRQTVSIPFRFVYTFHRDMKRVDVDVFFNNTAKDHRMSVVFPLKGLSELISDGYFGPVKRSIQKLEGDYSSWSELPENQFPTYWFVSVPQYRMTIVPKGLREVFVDEKGLHLTILRSVGWLSRNDLITRPGHAGPGFETPQAQGLGEHKASFSILLHDDYDIENVYKAVRECAIAPLAVQARFEKLPRIDIGVEKGFLSAFKPSEEGVILRLFCPDGSEPSMKTTRRAIEVDFAEEPLSEKTKIKHVKTWLIH</sequence>
<evidence type="ECO:0000259" key="5">
    <source>
        <dbReference type="SMART" id="SM00872"/>
    </source>
</evidence>
<dbReference type="InterPro" id="IPR015341">
    <property type="entry name" value="Glyco_hydro_38_cen"/>
</dbReference>
<dbReference type="GO" id="GO:0009313">
    <property type="term" value="P:oligosaccharide catabolic process"/>
    <property type="evidence" value="ECO:0007669"/>
    <property type="project" value="TreeGrafter"/>
</dbReference>
<dbReference type="GO" id="GO:0004559">
    <property type="term" value="F:alpha-mannosidase activity"/>
    <property type="evidence" value="ECO:0007669"/>
    <property type="project" value="InterPro"/>
</dbReference>
<dbReference type="InterPro" id="IPR000602">
    <property type="entry name" value="Glyco_hydro_38_N"/>
</dbReference>
<comment type="similarity">
    <text evidence="1">Belongs to the glycosyl hydrolase 38 family.</text>
</comment>
<protein>
    <recommendedName>
        <fullName evidence="5">Glycoside hydrolase family 38 central domain-containing protein</fullName>
    </recommendedName>
</protein>
<keyword evidence="4" id="KW-0326">Glycosidase</keyword>
<dbReference type="EMBL" id="CP007141">
    <property type="protein sequence ID" value="AJC74860.1"/>
    <property type="molecule type" value="Genomic_DNA"/>
</dbReference>
<dbReference type="InterPro" id="IPR028995">
    <property type="entry name" value="Glyco_hydro_57/38_cen_sf"/>
</dbReference>
<dbReference type="KEGG" id="phy:AJ81_08140"/>
<dbReference type="PaxDb" id="1123384-AJ81_08140"/>
<evidence type="ECO:0000313" key="6">
    <source>
        <dbReference type="EMBL" id="AJC74860.1"/>
    </source>
</evidence>
<dbReference type="Proteomes" id="UP000077469">
    <property type="component" value="Chromosome"/>
</dbReference>
<dbReference type="InterPro" id="IPR011013">
    <property type="entry name" value="Gal_mutarotase_sf_dom"/>
</dbReference>
<dbReference type="SUPFAM" id="SSF88688">
    <property type="entry name" value="Families 57/38 glycoside transferase middle domain"/>
    <property type="match status" value="1"/>
</dbReference>
<accession>A0A0X1KU82</accession>
<dbReference type="Gene3D" id="1.20.1270.50">
    <property type="entry name" value="Glycoside hydrolase family 38, central domain"/>
    <property type="match status" value="1"/>
</dbReference>
<dbReference type="Pfam" id="PF09261">
    <property type="entry name" value="Alpha-mann_mid"/>
    <property type="match status" value="1"/>
</dbReference>
<keyword evidence="7" id="KW-1185">Reference proteome</keyword>
<evidence type="ECO:0000256" key="2">
    <source>
        <dbReference type="ARBA" id="ARBA00022723"/>
    </source>
</evidence>
<organism evidence="6 7">
    <name type="scientific">Pseudothermotoga hypogea DSM 11164 = NBRC 106472</name>
    <dbReference type="NCBI Taxonomy" id="1123384"/>
    <lineage>
        <taxon>Bacteria</taxon>
        <taxon>Thermotogati</taxon>
        <taxon>Thermotogota</taxon>
        <taxon>Thermotogae</taxon>
        <taxon>Thermotogales</taxon>
        <taxon>Thermotogaceae</taxon>
        <taxon>Pseudothermotoga</taxon>
    </lineage>
</organism>
<evidence type="ECO:0000313" key="7">
    <source>
        <dbReference type="Proteomes" id="UP000077469"/>
    </source>
</evidence>
<reference evidence="6 7" key="1">
    <citation type="submission" date="2014-01" db="EMBL/GenBank/DDBJ databases">
        <title>Genome sequencing of Thermotog hypogea.</title>
        <authorList>
            <person name="Zhang X."/>
            <person name="Alvare G."/>
            <person name="Fristensky B."/>
            <person name="Chen L."/>
            <person name="Suen T."/>
            <person name="Chen Q."/>
            <person name="Ma K."/>
        </authorList>
    </citation>
    <scope>NUCLEOTIDE SEQUENCE [LARGE SCALE GENOMIC DNA]</scope>
    <source>
        <strain evidence="6 7">DSM 11164</strain>
    </source>
</reference>